<evidence type="ECO:0000256" key="1">
    <source>
        <dbReference type="ARBA" id="ARBA00004496"/>
    </source>
</evidence>
<comment type="pathway">
    <text evidence="2">Cell wall biogenesis; peptidoglycan biosynthesis.</text>
</comment>
<protein>
    <recommendedName>
        <fullName evidence="7">Mur ligase central domain-containing protein</fullName>
    </recommendedName>
</protein>
<name>A0A834LRF2_RHOSS</name>
<dbReference type="GO" id="GO:0051301">
    <property type="term" value="P:cell division"/>
    <property type="evidence" value="ECO:0007669"/>
    <property type="project" value="InterPro"/>
</dbReference>
<comment type="caution">
    <text evidence="8">The sequence shown here is derived from an EMBL/GenBank/DDBJ whole genome shotgun (WGS) entry which is preliminary data.</text>
</comment>
<dbReference type="NCBIfam" id="TIGR01087">
    <property type="entry name" value="murD"/>
    <property type="match status" value="1"/>
</dbReference>
<dbReference type="PANTHER" id="PTHR43692">
    <property type="entry name" value="UDP-N-ACETYLMURAMOYLALANINE--D-GLUTAMATE LIGASE"/>
    <property type="match status" value="1"/>
</dbReference>
<dbReference type="PANTHER" id="PTHR43692:SF1">
    <property type="entry name" value="UDP-N-ACETYLMURAMOYLALANINE--D-GLUTAMATE LIGASE"/>
    <property type="match status" value="1"/>
</dbReference>
<dbReference type="HAMAP" id="MF_00639">
    <property type="entry name" value="MurD"/>
    <property type="match status" value="1"/>
</dbReference>
<dbReference type="InterPro" id="IPR005762">
    <property type="entry name" value="MurD"/>
</dbReference>
<dbReference type="InterPro" id="IPR036615">
    <property type="entry name" value="Mur_ligase_C_dom_sf"/>
</dbReference>
<dbReference type="SUPFAM" id="SSF51984">
    <property type="entry name" value="MurCD N-terminal domain"/>
    <property type="match status" value="1"/>
</dbReference>
<gene>
    <name evidence="8" type="ORF">RHSIM_Rhsim04G0099000</name>
</gene>
<comment type="subcellular location">
    <subcellularLocation>
        <location evidence="1">Cytoplasm</location>
    </subcellularLocation>
</comment>
<keyword evidence="3" id="KW-0963">Cytoplasm</keyword>
<reference evidence="8" key="1">
    <citation type="submission" date="2019-11" db="EMBL/GenBank/DDBJ databases">
        <authorList>
            <person name="Liu Y."/>
            <person name="Hou J."/>
            <person name="Li T.-Q."/>
            <person name="Guan C.-H."/>
            <person name="Wu X."/>
            <person name="Wu H.-Z."/>
            <person name="Ling F."/>
            <person name="Zhang R."/>
            <person name="Shi X.-G."/>
            <person name="Ren J.-P."/>
            <person name="Chen E.-F."/>
            <person name="Sun J.-M."/>
        </authorList>
    </citation>
    <scope>NUCLEOTIDE SEQUENCE</scope>
    <source>
        <strain evidence="8">Adult_tree_wgs_1</strain>
        <tissue evidence="8">Leaves</tissue>
    </source>
</reference>
<keyword evidence="4" id="KW-0436">Ligase</keyword>
<organism evidence="8 9">
    <name type="scientific">Rhododendron simsii</name>
    <name type="common">Sims's rhododendron</name>
    <dbReference type="NCBI Taxonomy" id="118357"/>
    <lineage>
        <taxon>Eukaryota</taxon>
        <taxon>Viridiplantae</taxon>
        <taxon>Streptophyta</taxon>
        <taxon>Embryophyta</taxon>
        <taxon>Tracheophyta</taxon>
        <taxon>Spermatophyta</taxon>
        <taxon>Magnoliopsida</taxon>
        <taxon>eudicotyledons</taxon>
        <taxon>Gunneridae</taxon>
        <taxon>Pentapetalae</taxon>
        <taxon>asterids</taxon>
        <taxon>Ericales</taxon>
        <taxon>Ericaceae</taxon>
        <taxon>Ericoideae</taxon>
        <taxon>Rhodoreae</taxon>
        <taxon>Rhododendron</taxon>
    </lineage>
</organism>
<dbReference type="Gene3D" id="3.40.50.720">
    <property type="entry name" value="NAD(P)-binding Rossmann-like Domain"/>
    <property type="match status" value="1"/>
</dbReference>
<dbReference type="SUPFAM" id="SSF53244">
    <property type="entry name" value="MurD-like peptide ligases, peptide-binding domain"/>
    <property type="match status" value="2"/>
</dbReference>
<dbReference type="EMBL" id="WJXA01000004">
    <property type="protein sequence ID" value="KAF7144702.1"/>
    <property type="molecule type" value="Genomic_DNA"/>
</dbReference>
<evidence type="ECO:0000256" key="6">
    <source>
        <dbReference type="ARBA" id="ARBA00022840"/>
    </source>
</evidence>
<dbReference type="InterPro" id="IPR013221">
    <property type="entry name" value="Mur_ligase_cen"/>
</dbReference>
<accession>A0A834LRF2</accession>
<feature type="domain" description="Mur ligase central" evidence="7">
    <location>
        <begin position="152"/>
        <end position="340"/>
    </location>
</feature>
<dbReference type="Gene3D" id="3.90.190.20">
    <property type="entry name" value="Mur ligase, C-terminal domain"/>
    <property type="match status" value="2"/>
</dbReference>
<dbReference type="GO" id="GO:0008764">
    <property type="term" value="F:UDP-N-acetylmuramoylalanine-D-glutamate ligase activity"/>
    <property type="evidence" value="ECO:0007669"/>
    <property type="project" value="InterPro"/>
</dbReference>
<dbReference type="Pfam" id="PF08245">
    <property type="entry name" value="Mur_ligase_M"/>
    <property type="match status" value="1"/>
</dbReference>
<dbReference type="UniPathway" id="UPA00219"/>
<keyword evidence="6" id="KW-0067">ATP-binding</keyword>
<evidence type="ECO:0000256" key="4">
    <source>
        <dbReference type="ARBA" id="ARBA00022598"/>
    </source>
</evidence>
<evidence type="ECO:0000259" key="7">
    <source>
        <dbReference type="Pfam" id="PF08245"/>
    </source>
</evidence>
<evidence type="ECO:0000313" key="8">
    <source>
        <dbReference type="EMBL" id="KAF7144702.1"/>
    </source>
</evidence>
<dbReference type="OrthoDB" id="2017201at2759"/>
<keyword evidence="5" id="KW-0547">Nucleotide-binding</keyword>
<dbReference type="GO" id="GO:0005524">
    <property type="term" value="F:ATP binding"/>
    <property type="evidence" value="ECO:0007669"/>
    <property type="project" value="UniProtKB-KW"/>
</dbReference>
<dbReference type="GO" id="GO:0005737">
    <property type="term" value="C:cytoplasm"/>
    <property type="evidence" value="ECO:0007669"/>
    <property type="project" value="UniProtKB-SubCell"/>
</dbReference>
<dbReference type="Pfam" id="PF21799">
    <property type="entry name" value="MurD-like_N"/>
    <property type="match status" value="1"/>
</dbReference>
<evidence type="ECO:0000256" key="3">
    <source>
        <dbReference type="ARBA" id="ARBA00022490"/>
    </source>
</evidence>
<evidence type="ECO:0000256" key="5">
    <source>
        <dbReference type="ARBA" id="ARBA00022741"/>
    </source>
</evidence>
<evidence type="ECO:0000313" key="9">
    <source>
        <dbReference type="Proteomes" id="UP000626092"/>
    </source>
</evidence>
<dbReference type="SUPFAM" id="SSF53623">
    <property type="entry name" value="MurD-like peptide ligases, catalytic domain"/>
    <property type="match status" value="1"/>
</dbReference>
<dbReference type="AlphaFoldDB" id="A0A834LRF2"/>
<proteinExistence type="inferred from homology"/>
<dbReference type="InterPro" id="IPR036565">
    <property type="entry name" value="Mur-like_cat_sf"/>
</dbReference>
<sequence length="574" mass="62436">MKLQPVHNHGQRTILFKSHHSAKNTIPPKIQACLPKQDLKGQSVAVIGLGKSGVAAVKLALARGASVVAVDQNENLDPLEKDPLFSKHNNVKTILGHFDERLLRDADRVVVSPGVPLETNGLSSLLHSGKRVMSELDFAAEVLPSCTKILAVTGTNGKSTVATFAGQMLNHLDFKTFVGGNLGVPLSEAALQCLTLTPQSPMFKASTVAVVEVSSYQLEIPPKHFFPSVAVILNLTPDHLERHKTMENYALTKCRIFSHMSGRKMGVLPLGNQHLNDAMRSFAYDLNLAWVGAFPGVRINLEAKVASFRIPGVERVSELQLGAMKTIGMHNYHNAAVAALSVIGLDIAIDVEAISSTIGKLEVPPHRMQIVHRDNRGVIWVDDSKATNVEASYTGLLGLKGQKSVILLGGLAKVVMSLSPEFCNDFCMLVEIYNCVISATLAYHDLTRLSHGQQKRLPKNFSRTTACVAEDSSMQNEIRQGSSGFERLLEPLKYHRGVVTFGSSGMMIQKTLSANGLSIPCVRATNLDDAVKQARCMTIYGDAIVLSPGCASFDEFISFEHRGRVFQELARLSE</sequence>
<dbReference type="Proteomes" id="UP000626092">
    <property type="component" value="Unassembled WGS sequence"/>
</dbReference>
<evidence type="ECO:0000256" key="2">
    <source>
        <dbReference type="ARBA" id="ARBA00004752"/>
    </source>
</evidence>
<dbReference type="GO" id="GO:0008360">
    <property type="term" value="P:regulation of cell shape"/>
    <property type="evidence" value="ECO:0007669"/>
    <property type="project" value="InterPro"/>
</dbReference>
<keyword evidence="9" id="KW-1185">Reference proteome</keyword>
<dbReference type="Gene3D" id="3.40.1190.10">
    <property type="entry name" value="Mur-like, catalytic domain"/>
    <property type="match status" value="1"/>
</dbReference>